<dbReference type="AlphaFoldDB" id="A0A5N6MDZ0"/>
<dbReference type="RefSeq" id="WP_152273155.1">
    <property type="nucleotide sequence ID" value="NZ_VTFX01000006.1"/>
</dbReference>
<keyword evidence="1" id="KW-0812">Transmembrane</keyword>
<comment type="caution">
    <text evidence="2">The sequence shown here is derived from an EMBL/GenBank/DDBJ whole genome shotgun (WGS) entry which is preliminary data.</text>
</comment>
<dbReference type="Proteomes" id="UP000326852">
    <property type="component" value="Unassembled WGS sequence"/>
</dbReference>
<feature type="transmembrane region" description="Helical" evidence="1">
    <location>
        <begin position="7"/>
        <end position="34"/>
    </location>
</feature>
<dbReference type="EMBL" id="VTFX01000006">
    <property type="protein sequence ID" value="KAD3455957.1"/>
    <property type="molecule type" value="Genomic_DNA"/>
</dbReference>
<reference evidence="2 3" key="1">
    <citation type="submission" date="2019-08" db="EMBL/GenBank/DDBJ databases">
        <title>Arthrobacter sp. nov., isolated from plateau pika and Tibetan wild ass.</title>
        <authorList>
            <person name="Ge Y."/>
        </authorList>
    </citation>
    <scope>NUCLEOTIDE SEQUENCE [LARGE SCALE GENOMIC DNA]</scope>
    <source>
        <strain evidence="2 3">785</strain>
    </source>
</reference>
<evidence type="ECO:0000256" key="1">
    <source>
        <dbReference type="SAM" id="Phobius"/>
    </source>
</evidence>
<sequence length="81" mass="8402">MKRPHPVAGMFAATLVLWLVSVGCTLFAAFTVGIDLGAGLAGQQSLLAVLAAVAAVGAGIFAIWTGWRACRALDYLVRTAR</sequence>
<evidence type="ECO:0008006" key="4">
    <source>
        <dbReference type="Google" id="ProtNLM"/>
    </source>
</evidence>
<gene>
    <name evidence="2" type="ORF">GD627_14695</name>
</gene>
<feature type="transmembrane region" description="Helical" evidence="1">
    <location>
        <begin position="46"/>
        <end position="67"/>
    </location>
</feature>
<evidence type="ECO:0000313" key="2">
    <source>
        <dbReference type="EMBL" id="KAD3455957.1"/>
    </source>
</evidence>
<organism evidence="2 3">
    <name type="scientific">Arthrobacter yangruifuii</name>
    <dbReference type="NCBI Taxonomy" id="2606616"/>
    <lineage>
        <taxon>Bacteria</taxon>
        <taxon>Bacillati</taxon>
        <taxon>Actinomycetota</taxon>
        <taxon>Actinomycetes</taxon>
        <taxon>Micrococcales</taxon>
        <taxon>Micrococcaceae</taxon>
        <taxon>Arthrobacter</taxon>
    </lineage>
</organism>
<dbReference type="PROSITE" id="PS51257">
    <property type="entry name" value="PROKAR_LIPOPROTEIN"/>
    <property type="match status" value="1"/>
</dbReference>
<evidence type="ECO:0000313" key="3">
    <source>
        <dbReference type="Proteomes" id="UP000326852"/>
    </source>
</evidence>
<keyword evidence="1" id="KW-0472">Membrane</keyword>
<protein>
    <recommendedName>
        <fullName evidence="4">Lipoprotein</fullName>
    </recommendedName>
</protein>
<keyword evidence="1" id="KW-1133">Transmembrane helix</keyword>
<proteinExistence type="predicted"/>
<accession>A0A5N6MDZ0</accession>
<keyword evidence="3" id="KW-1185">Reference proteome</keyword>
<name>A0A5N6MDZ0_9MICC</name>